<evidence type="ECO:0000313" key="3">
    <source>
        <dbReference type="Proteomes" id="UP000201458"/>
    </source>
</evidence>
<protein>
    <submittedName>
        <fullName evidence="2">Uncharacterized protein</fullName>
    </submittedName>
</protein>
<proteinExistence type="predicted"/>
<reference evidence="2 3" key="1">
    <citation type="submission" date="2016-03" db="EMBL/GenBank/DDBJ databases">
        <authorList>
            <person name="Montgomery M.T."/>
            <person name="Guerrero C.A."/>
            <person name="Mavrich T.N."/>
            <person name="Pope W.H."/>
            <person name="Garlena R.A."/>
            <person name="Russell D.A."/>
            <person name="Jacobs-Sera D."/>
            <person name="Hendrix R.W."/>
            <person name="Hatfull G.F."/>
        </authorList>
    </citation>
    <scope>NUCLEOTIDE SEQUENCE [LARGE SCALE GENOMIC DNA]</scope>
</reference>
<organism evidence="2 3">
    <name type="scientific">Gordonia phage Smoothie</name>
    <dbReference type="NCBI Taxonomy" id="1838078"/>
    <lineage>
        <taxon>Viruses</taxon>
        <taxon>Duplodnaviria</taxon>
        <taxon>Heunggongvirae</taxon>
        <taxon>Uroviricota</taxon>
        <taxon>Caudoviricetes</taxon>
        <taxon>Smoothievirus</taxon>
        <taxon>Smoothievirus smoothie</taxon>
    </lineage>
</organism>
<dbReference type="RefSeq" id="YP_009269249.1">
    <property type="nucleotide sequence ID" value="NC_030696.1"/>
</dbReference>
<sequence length="120" mass="13272">MITNIIIIWLIGVFITLPGWTYLAKVSGPQHSRGVYVTTAVLVALVWPVVLGGLVLRTIFRILFPWSSSHIAKKVTQIAGDNSTQIQSAGDATIRIHSKAPDNLGWEREQVRQAQAQRGR</sequence>
<gene>
    <name evidence="2" type="primary">136</name>
    <name evidence="2" type="ORF">PBI_SMOOTHIE_136</name>
</gene>
<accession>A0A160DEN2</accession>
<keyword evidence="3" id="KW-1185">Reference proteome</keyword>
<evidence type="ECO:0000256" key="1">
    <source>
        <dbReference type="SAM" id="Phobius"/>
    </source>
</evidence>
<feature type="transmembrane region" description="Helical" evidence="1">
    <location>
        <begin position="6"/>
        <end position="23"/>
    </location>
</feature>
<dbReference type="KEGG" id="vg:28378595"/>
<feature type="transmembrane region" description="Helical" evidence="1">
    <location>
        <begin position="35"/>
        <end position="60"/>
    </location>
</feature>
<evidence type="ECO:0000313" key="2">
    <source>
        <dbReference type="EMBL" id="ANA86292.1"/>
    </source>
</evidence>
<dbReference type="EMBL" id="KU998244">
    <property type="protein sequence ID" value="ANA86292.1"/>
    <property type="molecule type" value="Genomic_DNA"/>
</dbReference>
<dbReference type="Proteomes" id="UP000201458">
    <property type="component" value="Segment"/>
</dbReference>
<name>A0A160DEN2_9CAUD</name>
<keyword evidence="1" id="KW-0472">Membrane</keyword>
<keyword evidence="1" id="KW-0812">Transmembrane</keyword>
<dbReference type="GeneID" id="28378595"/>
<keyword evidence="1" id="KW-1133">Transmembrane helix</keyword>